<feature type="transmembrane region" description="Helical" evidence="9">
    <location>
        <begin position="197"/>
        <end position="216"/>
    </location>
</feature>
<dbReference type="EMBL" id="CAESAK010000005">
    <property type="protein sequence ID" value="CAB4330107.1"/>
    <property type="molecule type" value="Genomic_DNA"/>
</dbReference>
<evidence type="ECO:0000256" key="1">
    <source>
        <dbReference type="ARBA" id="ARBA00004651"/>
    </source>
</evidence>
<evidence type="ECO:0000256" key="6">
    <source>
        <dbReference type="ARBA" id="ARBA00022989"/>
    </source>
</evidence>
<dbReference type="GO" id="GO:0022857">
    <property type="term" value="F:transmembrane transporter activity"/>
    <property type="evidence" value="ECO:0007669"/>
    <property type="project" value="InterPro"/>
</dbReference>
<dbReference type="Pfam" id="PF02653">
    <property type="entry name" value="BPD_transp_2"/>
    <property type="match status" value="1"/>
</dbReference>
<sequence>MFQLINTLLIGLTSGAIYALMALSIVLVWRSTRVINFAQAGQALASSYFGFEALKYVDSFWVALLIAMVGGALLAAFIEVAFMRVMLKHTTSGPIANVAPIIATLGLLQIIHSAIPMKWGGADVLIAPPLSNVGFSIGKETLAFSPMKLAIVIFVTLLLLFFMLIFQKTNIGLSLRASAFSPELARLAGVRVDRIRTLGWAFSGATGSVAGLLLVVNGTGSLSPASLEFSLLLISGFIAAVIGGLESLLGSVIGGLILGLVTAFVLMYVSDSLFFIAPFVVLLIVLIARPQGILGKKGGRRA</sequence>
<keyword evidence="5" id="KW-0029">Amino-acid transport</keyword>
<feature type="transmembrane region" description="Helical" evidence="9">
    <location>
        <begin position="222"/>
        <end position="241"/>
    </location>
</feature>
<dbReference type="CDD" id="cd06582">
    <property type="entry name" value="TM_PBP1_LivH_like"/>
    <property type="match status" value="1"/>
</dbReference>
<evidence type="ECO:0000313" key="10">
    <source>
        <dbReference type="EMBL" id="CAB4330107.1"/>
    </source>
</evidence>
<comment type="subcellular location">
    <subcellularLocation>
        <location evidence="1">Cell membrane</location>
        <topology evidence="1">Multi-pass membrane protein</topology>
    </subcellularLocation>
</comment>
<organism evidence="10">
    <name type="scientific">freshwater metagenome</name>
    <dbReference type="NCBI Taxonomy" id="449393"/>
    <lineage>
        <taxon>unclassified sequences</taxon>
        <taxon>metagenomes</taxon>
        <taxon>ecological metagenomes</taxon>
    </lineage>
</organism>
<evidence type="ECO:0000256" key="2">
    <source>
        <dbReference type="ARBA" id="ARBA00022448"/>
    </source>
</evidence>
<feature type="transmembrane region" description="Helical" evidence="9">
    <location>
        <begin position="95"/>
        <end position="115"/>
    </location>
</feature>
<feature type="transmembrane region" description="Helical" evidence="9">
    <location>
        <begin position="149"/>
        <end position="166"/>
    </location>
</feature>
<feature type="transmembrane region" description="Helical" evidence="9">
    <location>
        <begin position="248"/>
        <end position="269"/>
    </location>
</feature>
<feature type="transmembrane region" description="Helical" evidence="9">
    <location>
        <begin position="275"/>
        <end position="294"/>
    </location>
</feature>
<dbReference type="AlphaFoldDB" id="A0A6J5YMB9"/>
<proteinExistence type="inferred from homology"/>
<name>A0A6J5YMB9_9ZZZZ</name>
<keyword evidence="7 9" id="KW-0472">Membrane</keyword>
<keyword evidence="3" id="KW-1003">Cell membrane</keyword>
<evidence type="ECO:0000256" key="8">
    <source>
        <dbReference type="ARBA" id="ARBA00037998"/>
    </source>
</evidence>
<reference evidence="10" key="1">
    <citation type="submission" date="2020-05" db="EMBL/GenBank/DDBJ databases">
        <authorList>
            <person name="Chiriac C."/>
            <person name="Salcher M."/>
            <person name="Ghai R."/>
            <person name="Kavagutti S V."/>
        </authorList>
    </citation>
    <scope>NUCLEOTIDE SEQUENCE</scope>
</reference>
<comment type="similarity">
    <text evidence="8">Belongs to the binding-protein-dependent transport system permease family. LivHM subfamily.</text>
</comment>
<accession>A0A6J5YMB9</accession>
<evidence type="ECO:0000256" key="4">
    <source>
        <dbReference type="ARBA" id="ARBA00022692"/>
    </source>
</evidence>
<evidence type="ECO:0000256" key="3">
    <source>
        <dbReference type="ARBA" id="ARBA00022475"/>
    </source>
</evidence>
<evidence type="ECO:0000256" key="7">
    <source>
        <dbReference type="ARBA" id="ARBA00023136"/>
    </source>
</evidence>
<keyword evidence="2" id="KW-0813">Transport</keyword>
<feature type="transmembrane region" description="Helical" evidence="9">
    <location>
        <begin position="7"/>
        <end position="29"/>
    </location>
</feature>
<gene>
    <name evidence="10" type="ORF">UFOPK3775_00084</name>
</gene>
<evidence type="ECO:0000256" key="9">
    <source>
        <dbReference type="SAM" id="Phobius"/>
    </source>
</evidence>
<dbReference type="InterPro" id="IPR001851">
    <property type="entry name" value="ABC_transp_permease"/>
</dbReference>
<evidence type="ECO:0000256" key="5">
    <source>
        <dbReference type="ARBA" id="ARBA00022970"/>
    </source>
</evidence>
<dbReference type="PANTHER" id="PTHR11795">
    <property type="entry name" value="BRANCHED-CHAIN AMINO ACID TRANSPORT SYSTEM PERMEASE PROTEIN LIVH"/>
    <property type="match status" value="1"/>
</dbReference>
<dbReference type="GO" id="GO:0005886">
    <property type="term" value="C:plasma membrane"/>
    <property type="evidence" value="ECO:0007669"/>
    <property type="project" value="UniProtKB-SubCell"/>
</dbReference>
<dbReference type="GO" id="GO:0006865">
    <property type="term" value="P:amino acid transport"/>
    <property type="evidence" value="ECO:0007669"/>
    <property type="project" value="UniProtKB-KW"/>
</dbReference>
<keyword evidence="6 9" id="KW-1133">Transmembrane helix</keyword>
<dbReference type="PANTHER" id="PTHR11795:SF451">
    <property type="entry name" value="ABC TRANSPORTER PERMEASE PROTEIN"/>
    <property type="match status" value="1"/>
</dbReference>
<protein>
    <submittedName>
        <fullName evidence="10">Unannotated protein</fullName>
    </submittedName>
</protein>
<feature type="transmembrane region" description="Helical" evidence="9">
    <location>
        <begin position="60"/>
        <end position="83"/>
    </location>
</feature>
<dbReference type="InterPro" id="IPR052157">
    <property type="entry name" value="BCAA_transport_permease"/>
</dbReference>
<keyword evidence="4 9" id="KW-0812">Transmembrane</keyword>